<dbReference type="InterPro" id="IPR052522">
    <property type="entry name" value="ABC-2_transport_permease"/>
</dbReference>
<evidence type="ECO:0000259" key="6">
    <source>
        <dbReference type="PROSITE" id="PS51012"/>
    </source>
</evidence>
<feature type="transmembrane region" description="Helical" evidence="5">
    <location>
        <begin position="47"/>
        <end position="74"/>
    </location>
</feature>
<dbReference type="PANTHER" id="PTHR43332">
    <property type="entry name" value="INNER MEMBRANE TRANSPORT PERMEASE YADH-RELATED"/>
    <property type="match status" value="1"/>
</dbReference>
<comment type="subcellular location">
    <subcellularLocation>
        <location evidence="5">Cell inner membrane</location>
        <topology evidence="5">Multi-pass membrane protein</topology>
    </subcellularLocation>
    <subcellularLocation>
        <location evidence="1">Membrane</location>
        <topology evidence="1">Multi-pass membrane protein</topology>
    </subcellularLocation>
</comment>
<keyword evidence="8" id="KW-1185">Reference proteome</keyword>
<feature type="transmembrane region" description="Helical" evidence="5">
    <location>
        <begin position="86"/>
        <end position="112"/>
    </location>
</feature>
<evidence type="ECO:0000313" key="7">
    <source>
        <dbReference type="EMBL" id="SMF06883.1"/>
    </source>
</evidence>
<evidence type="ECO:0000256" key="4">
    <source>
        <dbReference type="ARBA" id="ARBA00023136"/>
    </source>
</evidence>
<dbReference type="PIRSF" id="PIRSF006648">
    <property type="entry name" value="DrrB"/>
    <property type="match status" value="1"/>
</dbReference>
<evidence type="ECO:0000256" key="2">
    <source>
        <dbReference type="ARBA" id="ARBA00022692"/>
    </source>
</evidence>
<reference evidence="7 8" key="1">
    <citation type="submission" date="2017-04" db="EMBL/GenBank/DDBJ databases">
        <authorList>
            <person name="Afonso C.L."/>
            <person name="Miller P.J."/>
            <person name="Scott M.A."/>
            <person name="Spackman E."/>
            <person name="Goraichik I."/>
            <person name="Dimitrov K.M."/>
            <person name="Suarez D.L."/>
            <person name="Swayne D.E."/>
        </authorList>
    </citation>
    <scope>NUCLEOTIDE SEQUENCE [LARGE SCALE GENOMIC DNA]</scope>
    <source>
        <strain evidence="7 8">USBA 355</strain>
    </source>
</reference>
<keyword evidence="2 5" id="KW-0812">Transmembrane</keyword>
<proteinExistence type="inferred from homology"/>
<feature type="transmembrane region" description="Helical" evidence="5">
    <location>
        <begin position="197"/>
        <end position="218"/>
    </location>
</feature>
<keyword evidence="3 5" id="KW-1133">Transmembrane helix</keyword>
<dbReference type="PANTHER" id="PTHR43332:SF1">
    <property type="entry name" value="TRANSPORT PERMEASE PROTEIN"/>
    <property type="match status" value="1"/>
</dbReference>
<dbReference type="Pfam" id="PF01061">
    <property type="entry name" value="ABC2_membrane"/>
    <property type="match status" value="1"/>
</dbReference>
<protein>
    <recommendedName>
        <fullName evidence="5">Transport permease protein</fullName>
    </recommendedName>
</protein>
<dbReference type="EMBL" id="FWZX01000004">
    <property type="protein sequence ID" value="SMF06883.1"/>
    <property type="molecule type" value="Genomic_DNA"/>
</dbReference>
<name>A0A1Y6BE61_9PROT</name>
<comment type="similarity">
    <text evidence="5">Belongs to the ABC-2 integral membrane protein family.</text>
</comment>
<dbReference type="GO" id="GO:0043190">
    <property type="term" value="C:ATP-binding cassette (ABC) transporter complex"/>
    <property type="evidence" value="ECO:0007669"/>
    <property type="project" value="InterPro"/>
</dbReference>
<feature type="transmembrane region" description="Helical" evidence="5">
    <location>
        <begin position="132"/>
        <end position="159"/>
    </location>
</feature>
<gene>
    <name evidence="7" type="ORF">SAMN05428998_10411</name>
</gene>
<dbReference type="AlphaFoldDB" id="A0A1Y6BE61"/>
<organism evidence="7 8">
    <name type="scientific">Tistlia consotensis USBA 355</name>
    <dbReference type="NCBI Taxonomy" id="560819"/>
    <lineage>
        <taxon>Bacteria</taxon>
        <taxon>Pseudomonadati</taxon>
        <taxon>Pseudomonadota</taxon>
        <taxon>Alphaproteobacteria</taxon>
        <taxon>Rhodospirillales</taxon>
        <taxon>Rhodovibrionaceae</taxon>
        <taxon>Tistlia</taxon>
    </lineage>
</organism>
<dbReference type="InterPro" id="IPR000412">
    <property type="entry name" value="ABC_2_transport"/>
</dbReference>
<evidence type="ECO:0000313" key="8">
    <source>
        <dbReference type="Proteomes" id="UP000192917"/>
    </source>
</evidence>
<evidence type="ECO:0000256" key="3">
    <source>
        <dbReference type="ARBA" id="ARBA00022989"/>
    </source>
</evidence>
<feature type="domain" description="ABC transmembrane type-2" evidence="6">
    <location>
        <begin position="49"/>
        <end position="278"/>
    </location>
</feature>
<feature type="transmembrane region" description="Helical" evidence="5">
    <location>
        <begin position="257"/>
        <end position="275"/>
    </location>
</feature>
<dbReference type="Proteomes" id="UP000192917">
    <property type="component" value="Unassembled WGS sequence"/>
</dbReference>
<accession>A0A1Y6BE61</accession>
<keyword evidence="5" id="KW-0813">Transport</keyword>
<sequence length="283" mass="29650">MPGPLPAAATAPATAPATAGGFAAPRRFGRVNWRGLWTLYQRAFLRYLKFAVEGIVGPMISAALFLAVFVLALPQGRSSLGGVEPLVFLVPGIGAYQGFHAAFENAAFPIVYDKLEGMMSDVLMAPLRPWEVVIAYVGAAALAGMTTGAVILGLISLIVPLPLADLGTVLVFAALGSLLFALVGFLTGLWAEKWDRYALVETFLVMPLGILSGTFFTLDAVPAAGREAMLLNPVFYGIDGLRAGFIGSAQASPGTGAALLAGLCLVLFLVAWRLFASGYKVRA</sequence>
<dbReference type="PROSITE" id="PS51012">
    <property type="entry name" value="ABC_TM2"/>
    <property type="match status" value="1"/>
</dbReference>
<keyword evidence="4 5" id="KW-0472">Membrane</keyword>
<keyword evidence="5" id="KW-1003">Cell membrane</keyword>
<dbReference type="GO" id="GO:0140359">
    <property type="term" value="F:ABC-type transporter activity"/>
    <property type="evidence" value="ECO:0007669"/>
    <property type="project" value="InterPro"/>
</dbReference>
<feature type="transmembrane region" description="Helical" evidence="5">
    <location>
        <begin position="166"/>
        <end position="191"/>
    </location>
</feature>
<dbReference type="InterPro" id="IPR013525">
    <property type="entry name" value="ABC2_TM"/>
</dbReference>
<dbReference type="RefSeq" id="WP_159460131.1">
    <property type="nucleotide sequence ID" value="NZ_FWZX01000004.1"/>
</dbReference>
<dbReference type="STRING" id="560819.SAMN05428998_10411"/>
<dbReference type="InterPro" id="IPR047817">
    <property type="entry name" value="ABC2_TM_bact-type"/>
</dbReference>
<evidence type="ECO:0000256" key="1">
    <source>
        <dbReference type="ARBA" id="ARBA00004141"/>
    </source>
</evidence>
<evidence type="ECO:0000256" key="5">
    <source>
        <dbReference type="RuleBase" id="RU361157"/>
    </source>
</evidence>